<dbReference type="SUPFAM" id="SSF52540">
    <property type="entry name" value="P-loop containing nucleoside triphosphate hydrolases"/>
    <property type="match status" value="1"/>
</dbReference>
<dbReference type="CDD" id="cd03224">
    <property type="entry name" value="ABC_TM1139_LivF_branched"/>
    <property type="match status" value="1"/>
</dbReference>
<evidence type="ECO:0000259" key="6">
    <source>
        <dbReference type="PROSITE" id="PS50893"/>
    </source>
</evidence>
<dbReference type="GO" id="GO:0015807">
    <property type="term" value="P:L-amino acid transport"/>
    <property type="evidence" value="ECO:0007669"/>
    <property type="project" value="TreeGrafter"/>
</dbReference>
<protein>
    <submittedName>
        <fullName evidence="7">Branched-chain amino acid transport system ATP-binding protein</fullName>
    </submittedName>
</protein>
<evidence type="ECO:0000256" key="3">
    <source>
        <dbReference type="ARBA" id="ARBA00022741"/>
    </source>
</evidence>
<dbReference type="InterPro" id="IPR003593">
    <property type="entry name" value="AAA+_ATPase"/>
</dbReference>
<dbReference type="GO" id="GO:0005524">
    <property type="term" value="F:ATP binding"/>
    <property type="evidence" value="ECO:0007669"/>
    <property type="project" value="UniProtKB-KW"/>
</dbReference>
<dbReference type="Pfam" id="PF00005">
    <property type="entry name" value="ABC_tran"/>
    <property type="match status" value="1"/>
</dbReference>
<organism evidence="7 8">
    <name type="scientific">Shimia gijangensis</name>
    <dbReference type="NCBI Taxonomy" id="1470563"/>
    <lineage>
        <taxon>Bacteria</taxon>
        <taxon>Pseudomonadati</taxon>
        <taxon>Pseudomonadota</taxon>
        <taxon>Alphaproteobacteria</taxon>
        <taxon>Rhodobacterales</taxon>
        <taxon>Roseobacteraceae</taxon>
    </lineage>
</organism>
<evidence type="ECO:0000313" key="7">
    <source>
        <dbReference type="EMBL" id="SHK15378.1"/>
    </source>
</evidence>
<dbReference type="PROSITE" id="PS50893">
    <property type="entry name" value="ABC_TRANSPORTER_2"/>
    <property type="match status" value="1"/>
</dbReference>
<dbReference type="OrthoDB" id="9806149at2"/>
<keyword evidence="8" id="KW-1185">Reference proteome</keyword>
<dbReference type="InterPro" id="IPR003439">
    <property type="entry name" value="ABC_transporter-like_ATP-bd"/>
</dbReference>
<dbReference type="SMART" id="SM00382">
    <property type="entry name" value="AAA"/>
    <property type="match status" value="1"/>
</dbReference>
<dbReference type="InterPro" id="IPR052156">
    <property type="entry name" value="BCAA_Transport_ATP-bd_LivF"/>
</dbReference>
<dbReference type="Gene3D" id="3.40.50.300">
    <property type="entry name" value="P-loop containing nucleotide triphosphate hydrolases"/>
    <property type="match status" value="1"/>
</dbReference>
<dbReference type="PANTHER" id="PTHR43820:SF4">
    <property type="entry name" value="HIGH-AFFINITY BRANCHED-CHAIN AMINO ACID TRANSPORT ATP-BINDING PROTEIN LIVF"/>
    <property type="match status" value="1"/>
</dbReference>
<feature type="domain" description="ABC transporter" evidence="6">
    <location>
        <begin position="6"/>
        <end position="237"/>
    </location>
</feature>
<keyword evidence="4 7" id="KW-0067">ATP-binding</keyword>
<dbReference type="AlphaFoldDB" id="A0A1M6Q5H1"/>
<keyword evidence="3" id="KW-0547">Nucleotide-binding</keyword>
<gene>
    <name evidence="7" type="ORF">SAMN05444000_12041</name>
</gene>
<keyword evidence="5" id="KW-0029">Amino-acid transport</keyword>
<evidence type="ECO:0000256" key="1">
    <source>
        <dbReference type="ARBA" id="ARBA00005417"/>
    </source>
</evidence>
<dbReference type="InterPro" id="IPR027417">
    <property type="entry name" value="P-loop_NTPase"/>
</dbReference>
<dbReference type="Proteomes" id="UP000183982">
    <property type="component" value="Unassembled WGS sequence"/>
</dbReference>
<reference evidence="8" key="1">
    <citation type="submission" date="2016-11" db="EMBL/GenBank/DDBJ databases">
        <authorList>
            <person name="Varghese N."/>
            <person name="Submissions S."/>
        </authorList>
    </citation>
    <scope>NUCLEOTIDE SEQUENCE [LARGE SCALE GENOMIC DNA]</scope>
    <source>
        <strain evidence="8">DSM 100564</strain>
    </source>
</reference>
<evidence type="ECO:0000256" key="4">
    <source>
        <dbReference type="ARBA" id="ARBA00022840"/>
    </source>
</evidence>
<dbReference type="RefSeq" id="WP_073255030.1">
    <property type="nucleotide sequence ID" value="NZ_FQZQ01000020.1"/>
</dbReference>
<dbReference type="PANTHER" id="PTHR43820">
    <property type="entry name" value="HIGH-AFFINITY BRANCHED-CHAIN AMINO ACID TRANSPORT ATP-BINDING PROTEIN LIVF"/>
    <property type="match status" value="1"/>
</dbReference>
<evidence type="ECO:0000313" key="8">
    <source>
        <dbReference type="Proteomes" id="UP000183982"/>
    </source>
</evidence>
<dbReference type="GO" id="GO:0016887">
    <property type="term" value="F:ATP hydrolysis activity"/>
    <property type="evidence" value="ECO:0007669"/>
    <property type="project" value="InterPro"/>
</dbReference>
<accession>A0A1M6Q5H1</accession>
<evidence type="ECO:0000256" key="2">
    <source>
        <dbReference type="ARBA" id="ARBA00022448"/>
    </source>
</evidence>
<dbReference type="GO" id="GO:0015658">
    <property type="term" value="F:branched-chain amino acid transmembrane transporter activity"/>
    <property type="evidence" value="ECO:0007669"/>
    <property type="project" value="TreeGrafter"/>
</dbReference>
<comment type="similarity">
    <text evidence="1">Belongs to the ABC transporter superfamily.</text>
</comment>
<name>A0A1M6Q5H1_9RHOB</name>
<sequence length="243" mass="25925">MVDIALTANNVVAGYVPDLPILKDVSMQARREAVTVIIGPNGAGKSTLIKAIAGLLPVSAGTITHGDRDITHMRPDLLTGQGISYVPQMDNIFRTLTIRQNLDLALRKVGRDAPARLDDLYARFPVLADKRNDKAGALSGGQRQFLAVAMALATAPKLILMDEPSAGLSPKAAQEVLECARGLTDQGVTILLVEQNVNQALRMADHCYILAEGCNQVDGSAADMLNDPIVGEIYLGAKRMRAS</sequence>
<evidence type="ECO:0000256" key="5">
    <source>
        <dbReference type="ARBA" id="ARBA00022970"/>
    </source>
</evidence>
<keyword evidence="2" id="KW-0813">Transport</keyword>
<dbReference type="EMBL" id="FQZQ01000020">
    <property type="protein sequence ID" value="SHK15378.1"/>
    <property type="molecule type" value="Genomic_DNA"/>
</dbReference>
<dbReference type="STRING" id="1470563.SAMN05444000_12041"/>
<proteinExistence type="inferred from homology"/>